<dbReference type="PANTHER" id="PTHR35402:SF1">
    <property type="entry name" value="TYPE II SECRETION SYSTEM PROTEIN GSPF DOMAIN-CONTAINING PROTEIN"/>
    <property type="match status" value="1"/>
</dbReference>
<feature type="transmembrane region" description="Helical" evidence="6">
    <location>
        <begin position="595"/>
        <end position="613"/>
    </location>
</feature>
<name>A0A075WC62_ARCFL</name>
<dbReference type="InterPro" id="IPR056569">
    <property type="entry name" value="ArlJ-like"/>
</dbReference>
<feature type="domain" description="Type II secretion system protein GspF" evidence="7">
    <location>
        <begin position="131"/>
        <end position="258"/>
    </location>
</feature>
<evidence type="ECO:0000313" key="8">
    <source>
        <dbReference type="EMBL" id="AIG97536.1"/>
    </source>
</evidence>
<keyword evidence="8" id="KW-0282">Flagellum</keyword>
<dbReference type="KEGG" id="afg:AFULGI_00007380"/>
<dbReference type="GeneID" id="24794258"/>
<evidence type="ECO:0000256" key="5">
    <source>
        <dbReference type="ARBA" id="ARBA00023136"/>
    </source>
</evidence>
<feature type="transmembrane region" description="Helical" evidence="6">
    <location>
        <begin position="89"/>
        <end position="113"/>
    </location>
</feature>
<keyword evidence="3 6" id="KW-0812">Transmembrane</keyword>
<keyword evidence="4 6" id="KW-1133">Transmembrane helix</keyword>
<accession>A0A075WC62</accession>
<proteinExistence type="predicted"/>
<evidence type="ECO:0000313" key="9">
    <source>
        <dbReference type="Proteomes" id="UP000028501"/>
    </source>
</evidence>
<keyword evidence="8" id="KW-0969">Cilium</keyword>
<feature type="transmembrane region" description="Helical" evidence="6">
    <location>
        <begin position="380"/>
        <end position="399"/>
    </location>
</feature>
<dbReference type="RefSeq" id="WP_010878161.1">
    <property type="nucleotide sequence ID" value="NZ_CP006577.1"/>
</dbReference>
<feature type="transmembrane region" description="Helical" evidence="6">
    <location>
        <begin position="243"/>
        <end position="266"/>
    </location>
</feature>
<feature type="domain" description="Type II secretion system protein GspF" evidence="7">
    <location>
        <begin position="414"/>
        <end position="539"/>
    </location>
</feature>
<evidence type="ECO:0000256" key="6">
    <source>
        <dbReference type="SAM" id="Phobius"/>
    </source>
</evidence>
<keyword evidence="2" id="KW-1003">Cell membrane</keyword>
<keyword evidence="5 6" id="KW-0472">Membrane</keyword>
<dbReference type="GO" id="GO:0005886">
    <property type="term" value="C:plasma membrane"/>
    <property type="evidence" value="ECO:0007669"/>
    <property type="project" value="UniProtKB-SubCell"/>
</dbReference>
<evidence type="ECO:0000259" key="7">
    <source>
        <dbReference type="Pfam" id="PF00482"/>
    </source>
</evidence>
<feature type="transmembrane region" description="Helical" evidence="6">
    <location>
        <begin position="567"/>
        <end position="583"/>
    </location>
</feature>
<organism evidence="8 9">
    <name type="scientific">Archaeoglobus fulgidus DSM 8774</name>
    <dbReference type="NCBI Taxonomy" id="1344584"/>
    <lineage>
        <taxon>Archaea</taxon>
        <taxon>Methanobacteriati</taxon>
        <taxon>Methanobacteriota</taxon>
        <taxon>Archaeoglobi</taxon>
        <taxon>Archaeoglobales</taxon>
        <taxon>Archaeoglobaceae</taxon>
        <taxon>Archaeoglobus</taxon>
    </lineage>
</organism>
<evidence type="ECO:0000256" key="1">
    <source>
        <dbReference type="ARBA" id="ARBA00004651"/>
    </source>
</evidence>
<keyword evidence="8" id="KW-0966">Cell projection</keyword>
<dbReference type="InterPro" id="IPR042094">
    <property type="entry name" value="T2SS_GspF_sf"/>
</dbReference>
<dbReference type="HOGENOM" id="CLU_017646_1_1_2"/>
<gene>
    <name evidence="8" type="ORF">AFULGI_00007380</name>
</gene>
<dbReference type="AlphaFoldDB" id="A0A075WC62"/>
<dbReference type="EMBL" id="CP006577">
    <property type="protein sequence ID" value="AIG97536.1"/>
    <property type="molecule type" value="Genomic_DNA"/>
</dbReference>
<feature type="transmembrane region" description="Helical" evidence="6">
    <location>
        <begin position="520"/>
        <end position="540"/>
    </location>
</feature>
<evidence type="ECO:0000256" key="2">
    <source>
        <dbReference type="ARBA" id="ARBA00022475"/>
    </source>
</evidence>
<feature type="transmembrane region" description="Helical" evidence="6">
    <location>
        <begin position="272"/>
        <end position="292"/>
    </location>
</feature>
<evidence type="ECO:0000256" key="4">
    <source>
        <dbReference type="ARBA" id="ARBA00022989"/>
    </source>
</evidence>
<dbReference type="InterPro" id="IPR018076">
    <property type="entry name" value="T2SS_GspF_dom"/>
</dbReference>
<feature type="transmembrane region" description="Helical" evidence="6">
    <location>
        <begin position="352"/>
        <end position="374"/>
    </location>
</feature>
<dbReference type="Proteomes" id="UP000028501">
    <property type="component" value="Chromosome"/>
</dbReference>
<dbReference type="PANTHER" id="PTHR35402">
    <property type="entry name" value="INTEGRAL MEMBRANE PROTEIN-RELATED"/>
    <property type="match status" value="1"/>
</dbReference>
<reference evidence="8 9" key="1">
    <citation type="submission" date="2013-07" db="EMBL/GenBank/DDBJ databases">
        <title>Genome of Archaeoglobus fulgidus.</title>
        <authorList>
            <person name="Fiebig A."/>
            <person name="Birkeland N.-K."/>
        </authorList>
    </citation>
    <scope>NUCLEOTIDE SEQUENCE [LARGE SCALE GENOMIC DNA]</scope>
    <source>
        <strain evidence="8 9">DSM 8774</strain>
    </source>
</reference>
<dbReference type="Pfam" id="PF00482">
    <property type="entry name" value="T2SSF"/>
    <property type="match status" value="2"/>
</dbReference>
<dbReference type="Gene3D" id="1.20.81.30">
    <property type="entry name" value="Type II secretion system (T2SS), domain F"/>
    <property type="match status" value="1"/>
</dbReference>
<comment type="subcellular location">
    <subcellularLocation>
        <location evidence="1">Cell membrane</location>
        <topology evidence="1">Multi-pass membrane protein</topology>
    </subcellularLocation>
</comment>
<evidence type="ECO:0000256" key="3">
    <source>
        <dbReference type="ARBA" id="ARBA00022692"/>
    </source>
</evidence>
<sequence length="614" mass="70117">MSLYTPLALRRFYRKRYIRRPGSYSELSSAIESARLRMTVPELLSIALFYPLLSVIPGILLGFLVSEVINPGGPLIIRNTVIPYWQFELALITGFAVLAFGFTRYLILSYPFYITNVRRGKIDSSLPHAVNMMLGMAKGGVPLISIFRFVAENREIFGEISREFDKIVTLVEIFGYDMITAMKYVADTTPSEKLKVFLENFINVYEGGGDVVEYLRAKSEQLLTERETYYTLFFETLQVYAEIYLALFIVAPLFFLIVLVVFQMVGSGAMQTFKIVLFAMIPLGSLLLMWLIKSSMPSEPVGFAEHKKRGDRDIYFRIADREPGFKIYVWRMRLKKVLNFLKRPFTEEPYLLTLRALSFYLIVPAVAVFIYLYGKVDLDLLIFVTLSMVILPSILFIEYKNRLLTKMEKELPEFMKQLASLNEAGLNVVEALRHLSESELGVLGREIRKIKREVEWGELITSALEKIESRVRSQIVAKAITLLVKAIESTPSIRDALNTASMYSELEVEVRDRIKAQMSMYTIIIYLAFAVFLYTAYILIQNMLTVFASVEVTQFTSKIDIGAVKDTFMQTSLLVALFSGIMAGQMGEGRIEAGLKHIFILVVVVYVFFKFVIP</sequence>
<feature type="transmembrane region" description="Helical" evidence="6">
    <location>
        <begin position="43"/>
        <end position="69"/>
    </location>
</feature>
<protein>
    <submittedName>
        <fullName evidence="8">Archaeal flagella assembly protein J</fullName>
    </submittedName>
</protein>